<name>A0A3M0L7G2_HIRRU</name>
<proteinExistence type="predicted"/>
<evidence type="ECO:0000313" key="1">
    <source>
        <dbReference type="EMBL" id="RMC15137.1"/>
    </source>
</evidence>
<organism evidence="1 2">
    <name type="scientific">Hirundo rustica rustica</name>
    <dbReference type="NCBI Taxonomy" id="333673"/>
    <lineage>
        <taxon>Eukaryota</taxon>
        <taxon>Metazoa</taxon>
        <taxon>Chordata</taxon>
        <taxon>Craniata</taxon>
        <taxon>Vertebrata</taxon>
        <taxon>Euteleostomi</taxon>
        <taxon>Archelosauria</taxon>
        <taxon>Archosauria</taxon>
        <taxon>Dinosauria</taxon>
        <taxon>Saurischia</taxon>
        <taxon>Theropoda</taxon>
        <taxon>Coelurosauria</taxon>
        <taxon>Aves</taxon>
        <taxon>Neognathae</taxon>
        <taxon>Neoaves</taxon>
        <taxon>Telluraves</taxon>
        <taxon>Australaves</taxon>
        <taxon>Passeriformes</taxon>
        <taxon>Sylvioidea</taxon>
        <taxon>Hirundinidae</taxon>
        <taxon>Hirundo</taxon>
    </lineage>
</organism>
<keyword evidence="2" id="KW-1185">Reference proteome</keyword>
<dbReference type="STRING" id="333673.A0A3M0L7G2"/>
<reference evidence="1 2" key="1">
    <citation type="submission" date="2018-07" db="EMBL/GenBank/DDBJ databases">
        <title>A high quality draft genome assembly of the barn swallow (H. rustica rustica).</title>
        <authorList>
            <person name="Formenti G."/>
            <person name="Chiara M."/>
            <person name="Poveda L."/>
            <person name="Francoijs K.-J."/>
            <person name="Bonisoli-Alquati A."/>
            <person name="Canova L."/>
            <person name="Gianfranceschi L."/>
            <person name="Horner D.S."/>
            <person name="Saino N."/>
        </authorList>
    </citation>
    <scope>NUCLEOTIDE SEQUENCE [LARGE SCALE GENOMIC DNA]</scope>
    <source>
        <strain evidence="1">Chelidonia</strain>
        <tissue evidence="1">Blood</tissue>
    </source>
</reference>
<accession>A0A3M0L7G2</accession>
<dbReference type="OrthoDB" id="6764170at2759"/>
<dbReference type="EMBL" id="QRBI01000104">
    <property type="protein sequence ID" value="RMC15137.1"/>
    <property type="molecule type" value="Genomic_DNA"/>
</dbReference>
<comment type="caution">
    <text evidence="1">The sequence shown here is derived from an EMBL/GenBank/DDBJ whole genome shotgun (WGS) entry which is preliminary data.</text>
</comment>
<evidence type="ECO:0000313" key="2">
    <source>
        <dbReference type="Proteomes" id="UP000269221"/>
    </source>
</evidence>
<dbReference type="Proteomes" id="UP000269221">
    <property type="component" value="Unassembled WGS sequence"/>
</dbReference>
<sequence>MHEMLIEMRLDPSEDYCSRNGKVDQTREISLELLEEKTMFADTAWVKGQRPPLQVPDTTRLGGVADTSECCAALQKDPDRLERGAEKNHLKFNKGECRVLHLGRNNPRHQHRMGTDLLENSSAEKDLGILEDNKECQRYPVAHLEDHCH</sequence>
<dbReference type="AlphaFoldDB" id="A0A3M0L7G2"/>
<gene>
    <name evidence="1" type="ORF">DUI87_07319</name>
</gene>
<protein>
    <submittedName>
        <fullName evidence="1">Uncharacterized protein</fullName>
    </submittedName>
</protein>